<dbReference type="RefSeq" id="WP_197453348.1">
    <property type="nucleotide sequence ID" value="NZ_CP036271.1"/>
</dbReference>
<reference evidence="1 2" key="1">
    <citation type="submission" date="2019-02" db="EMBL/GenBank/DDBJ databases">
        <title>Deep-cultivation of Planctomycetes and their phenomic and genomic characterization uncovers novel biology.</title>
        <authorList>
            <person name="Wiegand S."/>
            <person name="Jogler M."/>
            <person name="Boedeker C."/>
            <person name="Pinto D."/>
            <person name="Vollmers J."/>
            <person name="Rivas-Marin E."/>
            <person name="Kohn T."/>
            <person name="Peeters S.H."/>
            <person name="Heuer A."/>
            <person name="Rast P."/>
            <person name="Oberbeckmann S."/>
            <person name="Bunk B."/>
            <person name="Jeske O."/>
            <person name="Meyerdierks A."/>
            <person name="Storesund J.E."/>
            <person name="Kallscheuer N."/>
            <person name="Luecker S."/>
            <person name="Lage O.M."/>
            <person name="Pohl T."/>
            <person name="Merkel B.J."/>
            <person name="Hornburger P."/>
            <person name="Mueller R.-W."/>
            <person name="Bruemmer F."/>
            <person name="Labrenz M."/>
            <person name="Spormann A.M."/>
            <person name="Op den Camp H."/>
            <person name="Overmann J."/>
            <person name="Amann R."/>
            <person name="Jetten M.S.M."/>
            <person name="Mascher T."/>
            <person name="Medema M.H."/>
            <person name="Devos D.P."/>
            <person name="Kaster A.-K."/>
            <person name="Ovreas L."/>
            <person name="Rohde M."/>
            <person name="Galperin M.Y."/>
            <person name="Jogler C."/>
        </authorList>
    </citation>
    <scope>NUCLEOTIDE SEQUENCE [LARGE SCALE GENOMIC DNA]</scope>
    <source>
        <strain evidence="1 2">Pan44</strain>
    </source>
</reference>
<keyword evidence="2" id="KW-1185">Reference proteome</keyword>
<dbReference type="InParanoid" id="A0A517SG10"/>
<evidence type="ECO:0008006" key="3">
    <source>
        <dbReference type="Google" id="ProtNLM"/>
    </source>
</evidence>
<dbReference type="EMBL" id="CP036271">
    <property type="protein sequence ID" value="QDT55069.1"/>
    <property type="molecule type" value="Genomic_DNA"/>
</dbReference>
<sequence length="112" mass="12470">MSQEKPTQPDAAAGQQVRLEIDDSTVQALYANFCRVATTPEEVILDLALNPDPTGGPVQKIKVSQRVILNHYTAKRLAALLAETVKRHEKVFGTLEMDVRKRVQPEMSAMVR</sequence>
<name>A0A517SG10_9PLAN</name>
<evidence type="ECO:0000313" key="1">
    <source>
        <dbReference type="EMBL" id="QDT55069.1"/>
    </source>
</evidence>
<organism evidence="1 2">
    <name type="scientific">Caulifigura coniformis</name>
    <dbReference type="NCBI Taxonomy" id="2527983"/>
    <lineage>
        <taxon>Bacteria</taxon>
        <taxon>Pseudomonadati</taxon>
        <taxon>Planctomycetota</taxon>
        <taxon>Planctomycetia</taxon>
        <taxon>Planctomycetales</taxon>
        <taxon>Planctomycetaceae</taxon>
        <taxon>Caulifigura</taxon>
    </lineage>
</organism>
<dbReference type="Pfam" id="PF11950">
    <property type="entry name" value="DUF3467"/>
    <property type="match status" value="1"/>
</dbReference>
<dbReference type="InterPro" id="IPR021857">
    <property type="entry name" value="DUF3467"/>
</dbReference>
<dbReference type="KEGG" id="ccos:Pan44_31100"/>
<evidence type="ECO:0000313" key="2">
    <source>
        <dbReference type="Proteomes" id="UP000315700"/>
    </source>
</evidence>
<dbReference type="AlphaFoldDB" id="A0A517SG10"/>
<gene>
    <name evidence="1" type="ORF">Pan44_31100</name>
</gene>
<accession>A0A517SG10</accession>
<proteinExistence type="predicted"/>
<dbReference type="Proteomes" id="UP000315700">
    <property type="component" value="Chromosome"/>
</dbReference>
<protein>
    <recommendedName>
        <fullName evidence="3">DUF3467 domain-containing protein</fullName>
    </recommendedName>
</protein>